<evidence type="ECO:0000256" key="1">
    <source>
        <dbReference type="SAM" id="SignalP"/>
    </source>
</evidence>
<feature type="signal peptide" evidence="1">
    <location>
        <begin position="1"/>
        <end position="22"/>
    </location>
</feature>
<evidence type="ECO:0000313" key="3">
    <source>
        <dbReference type="Proteomes" id="UP000663193"/>
    </source>
</evidence>
<gene>
    <name evidence="2" type="ORF">JI435_031140</name>
</gene>
<keyword evidence="1" id="KW-0732">Signal</keyword>
<organism evidence="2 3">
    <name type="scientific">Phaeosphaeria nodorum (strain SN15 / ATCC MYA-4574 / FGSC 10173)</name>
    <name type="common">Glume blotch fungus</name>
    <name type="synonym">Parastagonospora nodorum</name>
    <dbReference type="NCBI Taxonomy" id="321614"/>
    <lineage>
        <taxon>Eukaryota</taxon>
        <taxon>Fungi</taxon>
        <taxon>Dikarya</taxon>
        <taxon>Ascomycota</taxon>
        <taxon>Pezizomycotina</taxon>
        <taxon>Dothideomycetes</taxon>
        <taxon>Pleosporomycetidae</taxon>
        <taxon>Pleosporales</taxon>
        <taxon>Pleosporineae</taxon>
        <taxon>Phaeosphaeriaceae</taxon>
        <taxon>Parastagonospora</taxon>
    </lineage>
</organism>
<dbReference type="Proteomes" id="UP000663193">
    <property type="component" value="Chromosome 5"/>
</dbReference>
<protein>
    <submittedName>
        <fullName evidence="2">Uncharacterized protein</fullName>
    </submittedName>
</protein>
<evidence type="ECO:0000313" key="2">
    <source>
        <dbReference type="EMBL" id="QRC95426.1"/>
    </source>
</evidence>
<reference evidence="3" key="1">
    <citation type="journal article" date="2021" name="BMC Genomics">
        <title>Chromosome-level genome assembly and manually-curated proteome of model necrotroph Parastagonospora nodorum Sn15 reveals a genome-wide trove of candidate effector homologs, and redundancy of virulence-related functions within an accessory chromosome.</title>
        <authorList>
            <person name="Bertazzoni S."/>
            <person name="Jones D.A.B."/>
            <person name="Phan H.T."/>
            <person name="Tan K.-C."/>
            <person name="Hane J.K."/>
        </authorList>
    </citation>
    <scope>NUCLEOTIDE SEQUENCE [LARGE SCALE GENOMIC DNA]</scope>
    <source>
        <strain evidence="3">SN15 / ATCC MYA-4574 / FGSC 10173)</strain>
    </source>
</reference>
<accession>A0A7U2EYH3</accession>
<name>A0A7U2EYH3_PHANO</name>
<keyword evidence="3" id="KW-1185">Reference proteome</keyword>
<dbReference type="EMBL" id="CP069027">
    <property type="protein sequence ID" value="QRC95426.1"/>
    <property type="molecule type" value="Genomic_DNA"/>
</dbReference>
<dbReference type="VEuPathDB" id="FungiDB:JI435_031140"/>
<feature type="chain" id="PRO_5030605489" evidence="1">
    <location>
        <begin position="23"/>
        <end position="110"/>
    </location>
</feature>
<dbReference type="AlphaFoldDB" id="A0A7U2EYH3"/>
<proteinExistence type="predicted"/>
<sequence length="110" mass="11814">MHFFKDLIILFNVLLIVSVTTAALTKLNVVDTAASPKVRAKSLCRICAAEVVTCTRGAKDNPAKSPHDCWVAQCRENPKMCGACESCKDLGIGSRALGEEMDSVTVDKEG</sequence>